<dbReference type="Pfam" id="PF02862">
    <property type="entry name" value="DDHD"/>
    <property type="match status" value="2"/>
</dbReference>
<dbReference type="InterPro" id="IPR004177">
    <property type="entry name" value="DDHD_dom"/>
</dbReference>
<dbReference type="InterPro" id="IPR058055">
    <property type="entry name" value="PA-PLA1"/>
</dbReference>
<dbReference type="InterPro" id="IPR029058">
    <property type="entry name" value="AB_hydrolase_fold"/>
</dbReference>
<evidence type="ECO:0000256" key="1">
    <source>
        <dbReference type="SAM" id="MobiDB-lite"/>
    </source>
</evidence>
<evidence type="ECO:0000313" key="4">
    <source>
        <dbReference type="Proteomes" id="UP001212411"/>
    </source>
</evidence>
<feature type="domain" description="DDHD" evidence="2">
    <location>
        <begin position="425"/>
        <end position="641"/>
    </location>
</feature>
<dbReference type="SMART" id="SM01127">
    <property type="entry name" value="DDHD"/>
    <property type="match status" value="1"/>
</dbReference>
<reference evidence="3 4" key="1">
    <citation type="journal article" date="2023" name="G3 (Bethesda)">
        <title>A high-quality reference genome for the fission yeast Schizosaccharomyces osmophilus.</title>
        <authorList>
            <person name="Jia G.S."/>
            <person name="Zhang W.C."/>
            <person name="Liang Y."/>
            <person name="Liu X.H."/>
            <person name="Rhind N."/>
            <person name="Pidoux A."/>
            <person name="Brysch-Herzberg M."/>
            <person name="Du L.L."/>
        </authorList>
    </citation>
    <scope>NUCLEOTIDE SEQUENCE [LARGE SCALE GENOMIC DNA]</scope>
    <source>
        <strain evidence="3 4">CBS 15793</strain>
    </source>
</reference>
<accession>A0AAF0AY85</accession>
<dbReference type="AlphaFoldDB" id="A0AAF0AY85"/>
<dbReference type="GO" id="GO:0004620">
    <property type="term" value="F:phospholipase activity"/>
    <property type="evidence" value="ECO:0007669"/>
    <property type="project" value="TreeGrafter"/>
</dbReference>
<proteinExistence type="predicted"/>
<dbReference type="PROSITE" id="PS51043">
    <property type="entry name" value="DDHD"/>
    <property type="match status" value="1"/>
</dbReference>
<sequence length="665" mass="77053">MQKQPETEPIHHVQWFYLSNFDLYDETSSMETPEPQRWRKFLNHDNCALEAKDEEINTASIQQEPNQKNIIVGVSALHVVNLPTLTLKPLYWPSSRRNDTLRVVRGLWMYEDTGLPVIDELAEILEEGYQRIKPYKINWDKLESDLEDENQERSSIFSSGRRKPSKDAISHMRWPLKPPSSGKYVLYEDGYRALLCQGGLLSYFSKGTQSQRTGLKGIPVIRDFPMKEDDGFRGLKQVTDLFLVVHGIGQKRSETEERYQFTKTCNIFRSLIQKQKLIMKQNPLLRDDYEPQLLPICWRNKLNFDSFFQVTEDDENSDDVDGNRFHIEDIEIDSIPTVRRLFGDVMSDIPYYMSHHKESIIRSVIQEANRVYSLWIDCNPYFKENKGRIFIIGHSLGATVVFDILSLQPTFVKELSPEVEDDKFFKFDTNGFFCFGGPIGFFLLLNQKSIIPRKGRGSSHSADNAKFTSKNVPNSYAYAGNDRYGCLAVDTFYNVFNFLDPIAMRLNPTVDVNYSKGILPTRLMYSRKPSSILRVVSRPNDAPIRLVSYQQALNQLKSDENESSSVLMDAEQDVELQTRNFKHEERAKWRMQELNENGQIDYVFTSQKGIISNKYLTMLSAHTSYWNNEDLVCFLVVETARNFGIANSVEQFRGKRILQNNTSLQ</sequence>
<dbReference type="GO" id="GO:0005737">
    <property type="term" value="C:cytoplasm"/>
    <property type="evidence" value="ECO:0007669"/>
    <property type="project" value="TreeGrafter"/>
</dbReference>
<dbReference type="RefSeq" id="XP_056039560.1">
    <property type="nucleotide sequence ID" value="XM_056183149.1"/>
</dbReference>
<dbReference type="SUPFAM" id="SSF53474">
    <property type="entry name" value="alpha/beta-Hydrolases"/>
    <property type="match status" value="1"/>
</dbReference>
<dbReference type="GeneID" id="80877838"/>
<keyword evidence="4" id="KW-1185">Reference proteome</keyword>
<evidence type="ECO:0000259" key="2">
    <source>
        <dbReference type="PROSITE" id="PS51043"/>
    </source>
</evidence>
<protein>
    <submittedName>
        <fullName evidence="3">DDHD family phospholipase</fullName>
    </submittedName>
</protein>
<dbReference type="PANTHER" id="PTHR23509">
    <property type="entry name" value="PA-PL1 PHOSPHOLIPASE FAMILY"/>
    <property type="match status" value="1"/>
</dbReference>
<dbReference type="Pfam" id="PF23463">
    <property type="entry name" value="WWE_2"/>
    <property type="match status" value="1"/>
</dbReference>
<evidence type="ECO:0000313" key="3">
    <source>
        <dbReference type="EMBL" id="WBW75317.1"/>
    </source>
</evidence>
<dbReference type="GO" id="GO:0046872">
    <property type="term" value="F:metal ion binding"/>
    <property type="evidence" value="ECO:0007669"/>
    <property type="project" value="InterPro"/>
</dbReference>
<dbReference type="Proteomes" id="UP001212411">
    <property type="component" value="Chromosome 3"/>
</dbReference>
<name>A0AAF0AY85_9SCHI</name>
<feature type="region of interest" description="Disordered" evidence="1">
    <location>
        <begin position="150"/>
        <end position="172"/>
    </location>
</feature>
<dbReference type="KEGG" id="som:SOMG_04363"/>
<dbReference type="InterPro" id="IPR057826">
    <property type="entry name" value="WWE_C20G8.02"/>
</dbReference>
<gene>
    <name evidence="3" type="ORF">SOMG_04363</name>
</gene>
<dbReference type="EMBL" id="CP115613">
    <property type="protein sequence ID" value="WBW75317.1"/>
    <property type="molecule type" value="Genomic_DNA"/>
</dbReference>
<dbReference type="PANTHER" id="PTHR23509:SF6">
    <property type="entry name" value="PHOSPHOLIPASE C1020.13C-RELATED"/>
    <property type="match status" value="1"/>
</dbReference>
<organism evidence="3 4">
    <name type="scientific">Schizosaccharomyces osmophilus</name>
    <dbReference type="NCBI Taxonomy" id="2545709"/>
    <lineage>
        <taxon>Eukaryota</taxon>
        <taxon>Fungi</taxon>
        <taxon>Dikarya</taxon>
        <taxon>Ascomycota</taxon>
        <taxon>Taphrinomycotina</taxon>
        <taxon>Schizosaccharomycetes</taxon>
        <taxon>Schizosaccharomycetales</taxon>
        <taxon>Schizosaccharomycetaceae</taxon>
        <taxon>Schizosaccharomyces</taxon>
    </lineage>
</organism>